<dbReference type="Gene3D" id="1.25.40.20">
    <property type="entry name" value="Ankyrin repeat-containing domain"/>
    <property type="match status" value="3"/>
</dbReference>
<dbReference type="InterPro" id="IPR000719">
    <property type="entry name" value="Prot_kinase_dom"/>
</dbReference>
<dbReference type="STRING" id="695850.A0A067C6J5"/>
<dbReference type="SUPFAM" id="SSF56112">
    <property type="entry name" value="Protein kinase-like (PK-like)"/>
    <property type="match status" value="1"/>
</dbReference>
<dbReference type="GO" id="GO:0005524">
    <property type="term" value="F:ATP binding"/>
    <property type="evidence" value="ECO:0007669"/>
    <property type="project" value="InterPro"/>
</dbReference>
<feature type="repeat" description="ANK" evidence="2">
    <location>
        <begin position="16"/>
        <end position="48"/>
    </location>
</feature>
<dbReference type="GO" id="GO:0004674">
    <property type="term" value="F:protein serine/threonine kinase activity"/>
    <property type="evidence" value="ECO:0007669"/>
    <property type="project" value="TreeGrafter"/>
</dbReference>
<evidence type="ECO:0000313" key="5">
    <source>
        <dbReference type="Proteomes" id="UP000030745"/>
    </source>
</evidence>
<dbReference type="InterPro" id="IPR011009">
    <property type="entry name" value="Kinase-like_dom_sf"/>
</dbReference>
<keyword evidence="4" id="KW-0808">Transferase</keyword>
<dbReference type="SUPFAM" id="SSF48403">
    <property type="entry name" value="Ankyrin repeat"/>
    <property type="match status" value="1"/>
</dbReference>
<evidence type="ECO:0000256" key="2">
    <source>
        <dbReference type="PROSITE-ProRule" id="PRU00023"/>
    </source>
</evidence>
<dbReference type="CDD" id="cd00180">
    <property type="entry name" value="PKc"/>
    <property type="match status" value="1"/>
</dbReference>
<keyword evidence="2" id="KW-0040">ANK repeat</keyword>
<dbReference type="VEuPathDB" id="FungiDB:SPRG_12654"/>
<dbReference type="OrthoDB" id="76576at2759"/>
<dbReference type="PROSITE" id="PS00108">
    <property type="entry name" value="PROTEIN_KINASE_ST"/>
    <property type="match status" value="1"/>
</dbReference>
<dbReference type="Gene3D" id="1.10.510.10">
    <property type="entry name" value="Transferase(Phosphotransferase) domain 1"/>
    <property type="match status" value="1"/>
</dbReference>
<dbReference type="InterPro" id="IPR002110">
    <property type="entry name" value="Ankyrin_rpt"/>
</dbReference>
<dbReference type="RefSeq" id="XP_012207096.1">
    <property type="nucleotide sequence ID" value="XM_012351706.1"/>
</dbReference>
<feature type="repeat" description="ANK" evidence="2">
    <location>
        <begin position="82"/>
        <end position="114"/>
    </location>
</feature>
<dbReference type="PROSITE" id="PS50011">
    <property type="entry name" value="PROTEIN_KINASE_DOM"/>
    <property type="match status" value="1"/>
</dbReference>
<proteinExistence type="inferred from homology"/>
<dbReference type="PIRSF" id="PIRSF000654">
    <property type="entry name" value="Integrin-linked_kinase"/>
    <property type="match status" value="1"/>
</dbReference>
<feature type="repeat" description="ANK" evidence="2">
    <location>
        <begin position="116"/>
        <end position="148"/>
    </location>
</feature>
<organism evidence="4 5">
    <name type="scientific">Saprolegnia parasitica (strain CBS 223.65)</name>
    <dbReference type="NCBI Taxonomy" id="695850"/>
    <lineage>
        <taxon>Eukaryota</taxon>
        <taxon>Sar</taxon>
        <taxon>Stramenopiles</taxon>
        <taxon>Oomycota</taxon>
        <taxon>Saprolegniomycetes</taxon>
        <taxon>Saprolegniales</taxon>
        <taxon>Saprolegniaceae</taxon>
        <taxon>Saprolegnia</taxon>
    </lineage>
</organism>
<dbReference type="GeneID" id="24134596"/>
<dbReference type="Proteomes" id="UP000030745">
    <property type="component" value="Unassembled WGS sequence"/>
</dbReference>
<dbReference type="PANTHER" id="PTHR44329">
    <property type="entry name" value="SERINE/THREONINE-PROTEIN KINASE TNNI3K-RELATED"/>
    <property type="match status" value="1"/>
</dbReference>
<dbReference type="SMART" id="SM00220">
    <property type="entry name" value="S_TKc"/>
    <property type="match status" value="1"/>
</dbReference>
<keyword evidence="4" id="KW-0418">Kinase</keyword>
<evidence type="ECO:0000313" key="4">
    <source>
        <dbReference type="EMBL" id="KDO22156.1"/>
    </source>
</evidence>
<dbReference type="InterPro" id="IPR051681">
    <property type="entry name" value="Ser/Thr_Kinases-Pseudokinases"/>
</dbReference>
<dbReference type="InterPro" id="IPR008271">
    <property type="entry name" value="Ser/Thr_kinase_AS"/>
</dbReference>
<dbReference type="PANTHER" id="PTHR44329:SF214">
    <property type="entry name" value="PROTEIN KINASE DOMAIN-CONTAINING PROTEIN"/>
    <property type="match status" value="1"/>
</dbReference>
<dbReference type="SMART" id="SM00248">
    <property type="entry name" value="ANK"/>
    <property type="match status" value="7"/>
</dbReference>
<name>A0A067C6J5_SAPPC</name>
<dbReference type="AlphaFoldDB" id="A0A067C6J5"/>
<evidence type="ECO:0000256" key="1">
    <source>
        <dbReference type="ARBA" id="ARBA00005843"/>
    </source>
</evidence>
<reference evidence="4 5" key="1">
    <citation type="journal article" date="2013" name="PLoS Genet.">
        <title>Distinctive expansion of potential virulence genes in the genome of the oomycete fish pathogen Saprolegnia parasitica.</title>
        <authorList>
            <person name="Jiang R.H."/>
            <person name="de Bruijn I."/>
            <person name="Haas B.J."/>
            <person name="Belmonte R."/>
            <person name="Lobach L."/>
            <person name="Christie J."/>
            <person name="van den Ackerveken G."/>
            <person name="Bottin A."/>
            <person name="Bulone V."/>
            <person name="Diaz-Moreno S.M."/>
            <person name="Dumas B."/>
            <person name="Fan L."/>
            <person name="Gaulin E."/>
            <person name="Govers F."/>
            <person name="Grenville-Briggs L.J."/>
            <person name="Horner N.R."/>
            <person name="Levin J.Z."/>
            <person name="Mammella M."/>
            <person name="Meijer H.J."/>
            <person name="Morris P."/>
            <person name="Nusbaum C."/>
            <person name="Oome S."/>
            <person name="Phillips A.J."/>
            <person name="van Rooyen D."/>
            <person name="Rzeszutek E."/>
            <person name="Saraiva M."/>
            <person name="Secombes C.J."/>
            <person name="Seidl M.F."/>
            <person name="Snel B."/>
            <person name="Stassen J.H."/>
            <person name="Sykes S."/>
            <person name="Tripathy S."/>
            <person name="van den Berg H."/>
            <person name="Vega-Arreguin J.C."/>
            <person name="Wawra S."/>
            <person name="Young S.K."/>
            <person name="Zeng Q."/>
            <person name="Dieguez-Uribeondo J."/>
            <person name="Russ C."/>
            <person name="Tyler B.M."/>
            <person name="van West P."/>
        </authorList>
    </citation>
    <scope>NUCLEOTIDE SEQUENCE [LARGE SCALE GENOMIC DNA]</scope>
    <source>
        <strain evidence="4 5">CBS 223.65</strain>
    </source>
</reference>
<feature type="domain" description="Protein kinase" evidence="3">
    <location>
        <begin position="279"/>
        <end position="529"/>
    </location>
</feature>
<dbReference type="InterPro" id="IPR036770">
    <property type="entry name" value="Ankyrin_rpt-contain_sf"/>
</dbReference>
<dbReference type="PRINTS" id="PR01415">
    <property type="entry name" value="ANKYRIN"/>
</dbReference>
<dbReference type="PROSITE" id="PS50088">
    <property type="entry name" value="ANK_REPEAT"/>
    <property type="match status" value="4"/>
</dbReference>
<dbReference type="KEGG" id="spar:SPRG_12654"/>
<feature type="repeat" description="ANK" evidence="2">
    <location>
        <begin position="49"/>
        <end position="81"/>
    </location>
</feature>
<keyword evidence="5" id="KW-1185">Reference proteome</keyword>
<dbReference type="EMBL" id="KK583273">
    <property type="protein sequence ID" value="KDO22156.1"/>
    <property type="molecule type" value="Genomic_DNA"/>
</dbReference>
<evidence type="ECO:0000259" key="3">
    <source>
        <dbReference type="PROSITE" id="PS50011"/>
    </source>
</evidence>
<protein>
    <submittedName>
        <fullName evidence="4">TKL protein kinase</fullName>
    </submittedName>
</protein>
<sequence length="529" mass="56394">MQLLQAGMSAVDADMAGITAMHFAAMRGHYAMLHVLSNAGGDVNAASLDGTTVLRCAATGGHSAAVAALLELGAHANDGTATNVPSLVAAAEHGHLDVVDLLLQAGADVNTIARQTGATALYIAASRGHEAVVRRLVYAGATLDTAAKVPLTAAMTNDRMAIVHLLEALCVEYRAVEKTLLHAARLGDVDGVLALLDKGLSAHEVDEHENTLVHLAVLGGHRALLAVLLQQPGIPTMRINKFGESPMMLAIKMAADDMVHLLHTTAQATTVPLVPRRSPPPTALLGFGGSGIVFRDTLDGVDVAVKMLKNRHDASHFRREISVMKANPSPYVVRLVATADEDTDPQLLLEFMDGGDLASYLNAEMTQAPAAVGYSHVEIAWAVANALKDLHARNIVHRDIKTQNILLSSVHYIKVADLGIAKGVAMHMTTGVGTTEWKAPEVSTSSRETYGTPVDIFAFGVLLEKLYPDVVEQDNSAWYAVLAKRCKAINPADRPTAIEIVNNLRPELLAKQSKLVLSLRAFRNDQVRC</sequence>
<comment type="similarity">
    <text evidence="1">Belongs to the protein kinase superfamily. TKL Ser/Thr protein kinase family.</text>
</comment>
<dbReference type="Pfam" id="PF12796">
    <property type="entry name" value="Ank_2"/>
    <property type="match status" value="3"/>
</dbReference>
<dbReference type="PROSITE" id="PS50297">
    <property type="entry name" value="ANK_REP_REGION"/>
    <property type="match status" value="3"/>
</dbReference>
<dbReference type="Pfam" id="PF00069">
    <property type="entry name" value="Pkinase"/>
    <property type="match status" value="1"/>
</dbReference>
<accession>A0A067C6J5</accession>
<gene>
    <name evidence="4" type="ORF">SPRG_12654</name>
</gene>